<evidence type="ECO:0000313" key="7">
    <source>
        <dbReference type="Proteomes" id="UP000595917"/>
    </source>
</evidence>
<feature type="transmembrane region" description="Helical" evidence="5">
    <location>
        <begin position="105"/>
        <end position="124"/>
    </location>
</feature>
<evidence type="ECO:0000256" key="4">
    <source>
        <dbReference type="ARBA" id="ARBA00023136"/>
    </source>
</evidence>
<proteinExistence type="inferred from homology"/>
<keyword evidence="3 5" id="KW-1133">Transmembrane helix</keyword>
<accession>A0A7T7XPP7</accession>
<dbReference type="KEGG" id="bhc:JFL75_04700"/>
<dbReference type="PANTHER" id="PTHR43701">
    <property type="entry name" value="MEMBRANE TRANSPORTER PROTEIN MJ0441-RELATED"/>
    <property type="match status" value="1"/>
</dbReference>
<feature type="transmembrane region" description="Helical" evidence="5">
    <location>
        <begin position="184"/>
        <end position="204"/>
    </location>
</feature>
<dbReference type="GO" id="GO:0005886">
    <property type="term" value="C:plasma membrane"/>
    <property type="evidence" value="ECO:0007669"/>
    <property type="project" value="UniProtKB-SubCell"/>
</dbReference>
<reference evidence="6" key="1">
    <citation type="submission" date="2021-01" db="EMBL/GenBank/DDBJ databases">
        <title>Description of Breznakiella homolactica.</title>
        <authorList>
            <person name="Song Y."/>
            <person name="Brune A."/>
        </authorList>
    </citation>
    <scope>NUCLEOTIDE SEQUENCE</scope>
    <source>
        <strain evidence="6">RmG30</strain>
    </source>
</reference>
<organism evidence="6 7">
    <name type="scientific">Breznakiella homolactica</name>
    <dbReference type="NCBI Taxonomy" id="2798577"/>
    <lineage>
        <taxon>Bacteria</taxon>
        <taxon>Pseudomonadati</taxon>
        <taxon>Spirochaetota</taxon>
        <taxon>Spirochaetia</taxon>
        <taxon>Spirochaetales</taxon>
        <taxon>Breznakiellaceae</taxon>
        <taxon>Breznakiella</taxon>
    </lineage>
</organism>
<dbReference type="PANTHER" id="PTHR43701:SF2">
    <property type="entry name" value="MEMBRANE TRANSPORTER PROTEIN YJNA-RELATED"/>
    <property type="match status" value="1"/>
</dbReference>
<sequence length="266" mass="27853">MTVFVFFIISLSASVIGAVCGIGGGVIIKPCLDIFNLAGIATISFLSSSTVLAMTTYSVARTLISRDGHLNMKIATPLAAGAALGGVLGQELFRMLRAFFAGSDRIGAVQAVCLGIMTLGTLVYTVKKKSIPTHQVKNAGVCILIGFLLGLVSSFLGIGGGPMNLVVLYYFFSMDTKSAVHTSLYLIFFSQLMNILSTVVTGTVPDFDPLVLVTMIAGGIGGGIIGRGLHKRIRAEAVERLFIGLMAVIIGISVYNAIQYSGLFGG</sequence>
<keyword evidence="2 5" id="KW-0812">Transmembrane</keyword>
<keyword evidence="7" id="KW-1185">Reference proteome</keyword>
<feature type="transmembrane region" description="Helical" evidence="5">
    <location>
        <begin position="210"/>
        <end position="229"/>
    </location>
</feature>
<comment type="subcellular location">
    <subcellularLocation>
        <location evidence="5">Cell membrane</location>
        <topology evidence="5">Multi-pass membrane protein</topology>
    </subcellularLocation>
    <subcellularLocation>
        <location evidence="1">Membrane</location>
        <topology evidence="1">Multi-pass membrane protein</topology>
    </subcellularLocation>
</comment>
<evidence type="ECO:0000256" key="2">
    <source>
        <dbReference type="ARBA" id="ARBA00022692"/>
    </source>
</evidence>
<protein>
    <recommendedName>
        <fullName evidence="5">Probable membrane transporter protein</fullName>
    </recommendedName>
</protein>
<feature type="transmembrane region" description="Helical" evidence="5">
    <location>
        <begin position="144"/>
        <end position="172"/>
    </location>
</feature>
<dbReference type="RefSeq" id="WP_215627529.1">
    <property type="nucleotide sequence ID" value="NZ_CP067089.2"/>
</dbReference>
<name>A0A7T7XPP7_9SPIR</name>
<comment type="similarity">
    <text evidence="5">Belongs to the 4-toluene sulfonate uptake permease (TSUP) (TC 2.A.102) family.</text>
</comment>
<evidence type="ECO:0000313" key="6">
    <source>
        <dbReference type="EMBL" id="QQO10225.1"/>
    </source>
</evidence>
<gene>
    <name evidence="6" type="ORF">JFL75_04700</name>
</gene>
<dbReference type="Pfam" id="PF01925">
    <property type="entry name" value="TauE"/>
    <property type="match status" value="1"/>
</dbReference>
<feature type="transmembrane region" description="Helical" evidence="5">
    <location>
        <begin position="34"/>
        <end position="54"/>
    </location>
</feature>
<feature type="transmembrane region" description="Helical" evidence="5">
    <location>
        <begin position="241"/>
        <end position="258"/>
    </location>
</feature>
<dbReference type="InterPro" id="IPR002781">
    <property type="entry name" value="TM_pro_TauE-like"/>
</dbReference>
<evidence type="ECO:0000256" key="5">
    <source>
        <dbReference type="RuleBase" id="RU363041"/>
    </source>
</evidence>
<evidence type="ECO:0000256" key="1">
    <source>
        <dbReference type="ARBA" id="ARBA00004141"/>
    </source>
</evidence>
<dbReference type="Proteomes" id="UP000595917">
    <property type="component" value="Chromosome"/>
</dbReference>
<dbReference type="EMBL" id="CP067089">
    <property type="protein sequence ID" value="QQO10225.1"/>
    <property type="molecule type" value="Genomic_DNA"/>
</dbReference>
<keyword evidence="4 5" id="KW-0472">Membrane</keyword>
<dbReference type="InterPro" id="IPR051598">
    <property type="entry name" value="TSUP/Inactive_protease-like"/>
</dbReference>
<dbReference type="AlphaFoldDB" id="A0A7T7XPP7"/>
<feature type="transmembrane region" description="Helical" evidence="5">
    <location>
        <begin position="74"/>
        <end position="93"/>
    </location>
</feature>
<evidence type="ECO:0000256" key="3">
    <source>
        <dbReference type="ARBA" id="ARBA00022989"/>
    </source>
</evidence>
<feature type="transmembrane region" description="Helical" evidence="5">
    <location>
        <begin position="6"/>
        <end position="27"/>
    </location>
</feature>
<keyword evidence="5" id="KW-1003">Cell membrane</keyword>